<dbReference type="AlphaFoldDB" id="A0A127M686"/>
<comment type="function">
    <text evidence="1 12">Required for the export of heme to the periplasm for the biogenesis of c-type cytochromes.</text>
</comment>
<evidence type="ECO:0000313" key="13">
    <source>
        <dbReference type="EMBL" id="AMO68726.1"/>
    </source>
</evidence>
<evidence type="ECO:0000256" key="9">
    <source>
        <dbReference type="ARBA" id="ARBA00022748"/>
    </source>
</evidence>
<sequence length="66" mass="7565">MYFDSIGELFAMDGHGPYVWFCYGITALVLCVILFEARRRRLGAEQRVRGVVRRKQASANKVKGKE</sequence>
<evidence type="ECO:0000256" key="12">
    <source>
        <dbReference type="RuleBase" id="RU363101"/>
    </source>
</evidence>
<keyword evidence="6 12" id="KW-1003">Cell membrane</keyword>
<dbReference type="EMBL" id="CP014544">
    <property type="protein sequence ID" value="AMO68726.1"/>
    <property type="molecule type" value="Genomic_DNA"/>
</dbReference>
<evidence type="ECO:0000256" key="8">
    <source>
        <dbReference type="ARBA" id="ARBA00022692"/>
    </source>
</evidence>
<keyword evidence="9 12" id="KW-0201">Cytochrome c-type biogenesis</keyword>
<evidence type="ECO:0000256" key="3">
    <source>
        <dbReference type="ARBA" id="ARBA00008741"/>
    </source>
</evidence>
<keyword evidence="8 12" id="KW-0812">Transmembrane</keyword>
<evidence type="ECO:0000256" key="6">
    <source>
        <dbReference type="ARBA" id="ARBA00022475"/>
    </source>
</evidence>
<dbReference type="Proteomes" id="UP000074119">
    <property type="component" value="Chromosome"/>
</dbReference>
<dbReference type="GO" id="GO:0017004">
    <property type="term" value="P:cytochrome complex assembly"/>
    <property type="evidence" value="ECO:0007669"/>
    <property type="project" value="UniProtKB-KW"/>
</dbReference>
<dbReference type="GO" id="GO:0005886">
    <property type="term" value="C:plasma membrane"/>
    <property type="evidence" value="ECO:0007669"/>
    <property type="project" value="UniProtKB-SubCell"/>
</dbReference>
<evidence type="ECO:0000256" key="7">
    <source>
        <dbReference type="ARBA" id="ARBA00022519"/>
    </source>
</evidence>
<evidence type="ECO:0000256" key="10">
    <source>
        <dbReference type="ARBA" id="ARBA00022989"/>
    </source>
</evidence>
<comment type="subcellular location">
    <subcellularLocation>
        <location evidence="2 12">Cell inner membrane</location>
        <topology evidence="2 12">Single-pass membrane protein</topology>
    </subcellularLocation>
</comment>
<accession>A0A127M686</accession>
<evidence type="ECO:0000256" key="11">
    <source>
        <dbReference type="ARBA" id="ARBA00023136"/>
    </source>
</evidence>
<reference evidence="13 14" key="1">
    <citation type="submission" date="2015-12" db="EMBL/GenBank/DDBJ databases">
        <authorList>
            <person name="Shamseldin A."/>
            <person name="Moawad H."/>
            <person name="Abd El-Rahim W.M."/>
            <person name="Sadowsky M.J."/>
        </authorList>
    </citation>
    <scope>NUCLEOTIDE SEQUENCE [LARGE SCALE GENOMIC DNA]</scope>
    <source>
        <strain evidence="13 14">SM2</strain>
    </source>
</reference>
<dbReference type="RefSeq" id="WP_008249582.1">
    <property type="nucleotide sequence ID" value="NZ_CP014544.1"/>
</dbReference>
<gene>
    <name evidence="13" type="ORF">AZF00_10650</name>
</gene>
<keyword evidence="11 12" id="KW-0472">Membrane</keyword>
<dbReference type="KEGG" id="zal:AZF00_10650"/>
<organism evidence="13 14">
    <name type="scientific">Zhongshania aliphaticivorans</name>
    <dbReference type="NCBI Taxonomy" id="1470434"/>
    <lineage>
        <taxon>Bacteria</taxon>
        <taxon>Pseudomonadati</taxon>
        <taxon>Pseudomonadota</taxon>
        <taxon>Gammaproteobacteria</taxon>
        <taxon>Cellvibrionales</taxon>
        <taxon>Spongiibacteraceae</taxon>
        <taxon>Zhongshania</taxon>
    </lineage>
</organism>
<feature type="transmembrane region" description="Helical" evidence="12">
    <location>
        <begin position="18"/>
        <end position="37"/>
    </location>
</feature>
<dbReference type="NCBIfam" id="TIGR03141">
    <property type="entry name" value="cytochro_ccmD"/>
    <property type="match status" value="1"/>
</dbReference>
<keyword evidence="10 12" id="KW-1133">Transmembrane helix</keyword>
<protein>
    <recommendedName>
        <fullName evidence="4 12">Heme exporter protein D</fullName>
    </recommendedName>
</protein>
<keyword evidence="7 12" id="KW-0997">Cell inner membrane</keyword>
<dbReference type="GO" id="GO:0015886">
    <property type="term" value="P:heme transport"/>
    <property type="evidence" value="ECO:0007669"/>
    <property type="project" value="InterPro"/>
</dbReference>
<dbReference type="Pfam" id="PF04995">
    <property type="entry name" value="CcmD"/>
    <property type="match status" value="1"/>
</dbReference>
<evidence type="ECO:0000256" key="2">
    <source>
        <dbReference type="ARBA" id="ARBA00004377"/>
    </source>
</evidence>
<evidence type="ECO:0000256" key="1">
    <source>
        <dbReference type="ARBA" id="ARBA00002442"/>
    </source>
</evidence>
<evidence type="ECO:0000256" key="4">
    <source>
        <dbReference type="ARBA" id="ARBA00016461"/>
    </source>
</evidence>
<comment type="similarity">
    <text evidence="3 12">Belongs to the CcmD/CycX/HelD family.</text>
</comment>
<dbReference type="STRING" id="1470434.AZF00_10650"/>
<evidence type="ECO:0000256" key="5">
    <source>
        <dbReference type="ARBA" id="ARBA00022448"/>
    </source>
</evidence>
<proteinExistence type="inferred from homology"/>
<keyword evidence="5 12" id="KW-0813">Transport</keyword>
<name>A0A127M686_9GAMM</name>
<dbReference type="InterPro" id="IPR007078">
    <property type="entry name" value="Haem_export_protD_CcmD"/>
</dbReference>
<evidence type="ECO:0000313" key="14">
    <source>
        <dbReference type="Proteomes" id="UP000074119"/>
    </source>
</evidence>